<dbReference type="PROSITE" id="PS50075">
    <property type="entry name" value="CARRIER"/>
    <property type="match status" value="1"/>
</dbReference>
<dbReference type="InterPro" id="IPR020843">
    <property type="entry name" value="ER"/>
</dbReference>
<dbReference type="GO" id="GO:0016491">
    <property type="term" value="F:oxidoreductase activity"/>
    <property type="evidence" value="ECO:0007669"/>
    <property type="project" value="UniProtKB-KW"/>
</dbReference>
<dbReference type="Gene3D" id="1.10.1200.10">
    <property type="entry name" value="ACP-like"/>
    <property type="match status" value="1"/>
</dbReference>
<keyword evidence="11" id="KW-1185">Reference proteome</keyword>
<dbReference type="SUPFAM" id="SSF47336">
    <property type="entry name" value="ACP-like"/>
    <property type="match status" value="1"/>
</dbReference>
<dbReference type="Pfam" id="PF14765">
    <property type="entry name" value="PS-DH"/>
    <property type="match status" value="1"/>
</dbReference>
<dbReference type="InterPro" id="IPR020806">
    <property type="entry name" value="PKS_PP-bd"/>
</dbReference>
<dbReference type="HOGENOM" id="CLU_000022_31_0_1"/>
<dbReference type="InterPro" id="IPR057326">
    <property type="entry name" value="KR_dom"/>
</dbReference>
<evidence type="ECO:0000256" key="1">
    <source>
        <dbReference type="ARBA" id="ARBA00022450"/>
    </source>
</evidence>
<dbReference type="SUPFAM" id="SSF51735">
    <property type="entry name" value="NAD(P)-binding Rossmann-fold domains"/>
    <property type="match status" value="2"/>
</dbReference>
<dbReference type="Pfam" id="PF13602">
    <property type="entry name" value="ADH_zinc_N_2"/>
    <property type="match status" value="1"/>
</dbReference>
<feature type="active site" description="Proton donor; for dehydratase activity" evidence="6">
    <location>
        <position position="1195"/>
    </location>
</feature>
<dbReference type="InterPro" id="IPR014031">
    <property type="entry name" value="Ketoacyl_synth_C"/>
</dbReference>
<dbReference type="InterPro" id="IPR036291">
    <property type="entry name" value="NAD(P)-bd_dom_sf"/>
</dbReference>
<dbReference type="SUPFAM" id="SSF53901">
    <property type="entry name" value="Thiolase-like"/>
    <property type="match status" value="1"/>
</dbReference>
<dbReference type="Gene3D" id="3.90.180.10">
    <property type="entry name" value="Medium-chain alcohol dehydrogenases, catalytic domain"/>
    <property type="match status" value="1"/>
</dbReference>
<evidence type="ECO:0000259" key="9">
    <source>
        <dbReference type="PROSITE" id="PS52019"/>
    </source>
</evidence>
<keyword evidence="2" id="KW-0597">Phosphoprotein</keyword>
<feature type="region of interest" description="N-terminal hotdog fold" evidence="6">
    <location>
        <begin position="970"/>
        <end position="1104"/>
    </location>
</feature>
<keyword evidence="4" id="KW-0560">Oxidoreductase</keyword>
<dbReference type="SMART" id="SM00825">
    <property type="entry name" value="PKS_KS"/>
    <property type="match status" value="1"/>
</dbReference>
<accession>A0A084BB74</accession>
<feature type="domain" description="Carrier" evidence="7">
    <location>
        <begin position="2372"/>
        <end position="2449"/>
    </location>
</feature>
<dbReference type="InterPro" id="IPR049551">
    <property type="entry name" value="PKS_DH_C"/>
</dbReference>
<dbReference type="GO" id="GO:1901336">
    <property type="term" value="P:lactone biosynthetic process"/>
    <property type="evidence" value="ECO:0007669"/>
    <property type="project" value="UniProtKB-ARBA"/>
</dbReference>
<dbReference type="InterPro" id="IPR013968">
    <property type="entry name" value="PKS_KR"/>
</dbReference>
<dbReference type="Gene3D" id="3.40.366.10">
    <property type="entry name" value="Malonyl-Coenzyme A Acyl Carrier Protein, domain 2"/>
    <property type="match status" value="1"/>
</dbReference>
<dbReference type="InterPro" id="IPR050091">
    <property type="entry name" value="PKS_NRPS_Biosynth_Enz"/>
</dbReference>
<evidence type="ECO:0000313" key="11">
    <source>
        <dbReference type="Proteomes" id="UP000028045"/>
    </source>
</evidence>
<dbReference type="PROSITE" id="PS00012">
    <property type="entry name" value="PHOSPHOPANTETHEINE"/>
    <property type="match status" value="1"/>
</dbReference>
<dbReference type="InterPro" id="IPR013154">
    <property type="entry name" value="ADH-like_N"/>
</dbReference>
<keyword evidence="5" id="KW-0511">Multifunctional enzyme</keyword>
<dbReference type="InterPro" id="IPR016036">
    <property type="entry name" value="Malonyl_transacylase_ACP-bd"/>
</dbReference>
<dbReference type="Pfam" id="PF16197">
    <property type="entry name" value="KAsynt_C_assoc"/>
    <property type="match status" value="1"/>
</dbReference>
<dbReference type="CDD" id="cd00833">
    <property type="entry name" value="PKS"/>
    <property type="match status" value="1"/>
</dbReference>
<dbReference type="GO" id="GO:0031177">
    <property type="term" value="F:phosphopantetheine binding"/>
    <property type="evidence" value="ECO:0007669"/>
    <property type="project" value="InterPro"/>
</dbReference>
<dbReference type="InterPro" id="IPR042104">
    <property type="entry name" value="PKS_dehydratase_sf"/>
</dbReference>
<dbReference type="InterPro" id="IPR036736">
    <property type="entry name" value="ACP-like_sf"/>
</dbReference>
<dbReference type="InterPro" id="IPR049552">
    <property type="entry name" value="PKS_DH_N"/>
</dbReference>
<dbReference type="OrthoDB" id="329835at2759"/>
<dbReference type="InterPro" id="IPR016035">
    <property type="entry name" value="Acyl_Trfase/lysoPLipase"/>
</dbReference>
<evidence type="ECO:0000256" key="3">
    <source>
        <dbReference type="ARBA" id="ARBA00022679"/>
    </source>
</evidence>
<dbReference type="SMART" id="SM00827">
    <property type="entry name" value="PKS_AT"/>
    <property type="match status" value="1"/>
</dbReference>
<dbReference type="Gene3D" id="3.40.47.10">
    <property type="match status" value="1"/>
</dbReference>
<keyword evidence="1" id="KW-0596">Phosphopantetheine</keyword>
<dbReference type="SMART" id="SM00823">
    <property type="entry name" value="PKS_PP"/>
    <property type="match status" value="1"/>
</dbReference>
<dbReference type="SMART" id="SM00829">
    <property type="entry name" value="PKS_ER"/>
    <property type="match status" value="1"/>
</dbReference>
<evidence type="ECO:0000256" key="4">
    <source>
        <dbReference type="ARBA" id="ARBA00023002"/>
    </source>
</evidence>
<dbReference type="InterPro" id="IPR001227">
    <property type="entry name" value="Ac_transferase_dom_sf"/>
</dbReference>
<dbReference type="GO" id="GO:0044550">
    <property type="term" value="P:secondary metabolite biosynthetic process"/>
    <property type="evidence" value="ECO:0007669"/>
    <property type="project" value="UniProtKB-ARBA"/>
</dbReference>
<dbReference type="Gene3D" id="3.30.70.3290">
    <property type="match status" value="1"/>
</dbReference>
<name>A0A084BB74_STACB</name>
<dbReference type="PANTHER" id="PTHR43775:SF29">
    <property type="entry name" value="ASPERFURANONE POLYKETIDE SYNTHASE AFOG-RELATED"/>
    <property type="match status" value="1"/>
</dbReference>
<dbReference type="SUPFAM" id="SSF50129">
    <property type="entry name" value="GroES-like"/>
    <property type="match status" value="1"/>
</dbReference>
<dbReference type="PROSITE" id="PS52004">
    <property type="entry name" value="KS3_2"/>
    <property type="match status" value="1"/>
</dbReference>
<reference evidence="10 11" key="1">
    <citation type="journal article" date="2014" name="BMC Genomics">
        <title>Comparative genome sequencing reveals chemotype-specific gene clusters in the toxigenic black mold Stachybotrys.</title>
        <authorList>
            <person name="Semeiks J."/>
            <person name="Borek D."/>
            <person name="Otwinowski Z."/>
            <person name="Grishin N.V."/>
        </authorList>
    </citation>
    <scope>NUCLEOTIDE SEQUENCE [LARGE SCALE GENOMIC DNA]</scope>
    <source>
        <strain evidence="11">CBS 109288 / IBT 7711</strain>
    </source>
</reference>
<sequence>MTEYDSIAVTGLSCRLPGNCNTLENFWQSICAGESAWSEIPKERFNNDAFWSPNKRRATNSATGAHFMQEDLSKFDAGFFGLPKHDVDAMDPQQRIMMEVAYEALERAGLPLHQLAGTRTGVFMGISSTDYRDMICRDLDNSPQYTFTGTCPASVANRLSWLWDLRGPSFPVNTACSSSLVALNLACQSLRTGESDIAIVGASSVLLYPEMFVFLSNHGFLAPDGKCKSFDASADGYGRGEGFGCIILKRTGDAIAAGDPIRAVIRGTGSNQDGRTKGLTMPSAEAQGTLIDEVYKKAGLEFNTTTYVEAHGTGTKLGDLEEMEALATTIAGSQSADNKLIVGSVKTNIGHLEAAAGIAGIIKAVLMLETGLIPPNINFNRPNPNIQWDKWNVTIPTELTPWPTDGLRRISVNSFGYGGSNGHVVLDDAYHYLAARKLASNGQVSNGVCSIDGDVTNGVSSINGVPTFANGHTTSLDRPRSRLFVWSAQDKDGLKRIEQPLARYIQTKAAGYHTSSPYEKDKTDDLMAELAYTLSERRSRLQWKTYAIASSPEELAACLTASDDERHVPPTVKSSRSPRLGFVFTGQGAQWPRMGVELMVYEAFRESMEAADRYLQQDCGCAWSAVDELQKNKTVSPINQALYSHGLTCILQIALLDLLRTWNIFPTAVVGHSGGEIAASYASGGLSRQDAWKVAYYRGFVASRLKLKAPHIDGAMMAVGLSSEVAEEWITKVTDGELVVACINSPTSTTIAGDSTGIEQLLVMLKAAGIFAKKLFVDTAYHSPHMAYGAKEYCERIADIKPIADPKDRCSMYSTVTGNLIEPGDLGVQHWIASITGPVLFSKGVYDLVRPYVDGKRQEENAVDVLLEIGPHSVLQGPSTQSLKAHGITNIPYHSVLTRHMNAADTAMATAGVLFAQGCQVNVREVNGDSHLHFDSPLVDLPTYPWNHLQRFWHNCRIDNEFLSRNAPKRGILGAPWPSVAEGEQLWKGFLRLSEAPWIADHKIQGSVLYPGAGYIAMAIEAAVQTADPSREISAFNLRDIQLTAAGIISEDADLECIVRLRPHMMGTRDSASTWTEFSVTTSPDGTSLLQNCRGLILIEYQPTDGSNASREKVLEQQAIKAQFDEAQQSCINRIDPEGFYADMRSWGLDYGPVFSNVYEARNRDGQSVGAVKLPDVPMPGVTGRPYVIHPGTLDAVFHLAFAAVKGGRHDPTTAMVPKSIDSVIISASIPFEAGIALPGFANAGRYGLNELNADIFMFDGDTQLPVITIEGFLCAEILGASASVVAKSLAGKLTWKPEIGLLAPEKLAEILSQLPDGERMLSEYLQLLHHASPALSVLEVAADLDSPLFQQSGLANLAQTWDVSIAIPDENPIKENIQPESIKILDFGKEFPEDTPKEQYDVLVLSNAVQLSSTLDLGQAIARMCKVVKQNGTLCFLITDSIFTDIQSVMDAIDMEITIHRSIDTNLIVAKKPSIPRPNGNTNDLANGTVDNHIKGLSNGLTNEHTDGLFNGYINGHTKGHTNGQVSRHTNGYLNGFSNGATNDAKDLETEAIIILATNPTVLALAVASNLVAILQKHHCEVGVFSWRPDVSPLKGKSCISLLELEKSFLKDLRAQDFEPLKKLILETKSLFWVTALNDPSNAMIDGLVRAVRNETPGLDVRVLHADESSSLFAPAQRFADLLAQAFLWDGQDNEFRVKDDILHTSRVKEDTVLNEEINSLLPGATKAVAEAPLGEIEYPVKLCVRSPGMLSSVCMKPDESAETELEPDFIEIETKATALNFREIMVAMGQMADTELGLDAAGIVRRVGSSISKFKIGDKVIMMGYGAHRVRHRAPASFCTLIPEGMSFELAASIPVVHATAYNALVRVARVQKGQSILIHAAAGGVGQVACQISQHFGLEIFATVSSEDKKKLICEQYGVREDHVFSSRDTSFAKGIKRMTNGRGVDVVLNSLAGEMLRRTWHCIAPFGHFVEIGIKDILNNTGLEMRPFLQDATFTFFNLRHVEESRPDLMAEILAGAFDFIHRGITRPVEPVITFPISDVEGALRLMQTGKHIGKIALTWGKDHVVPLIRRGMRAPKLSPEGVYMLVGGLGGLGRSLATKLVSLGARKLCFLSRSGAKSSHAMSLIQKLEQQDVNVKVLRCDVSDGAAVANAIERCTQDQGKIRGVFQCAMVLRDGLFVNMSYQSWVESTQPKVQGSWNLHKYLPGDLDFFIILSSFTGVFGSRGQSNYGSAGAYEDALAYHRRALGRHSTTIDLGLMRDVGVLAETGMTDSFRDWEKPYGIREDEFHALIERVVDRDMLGTEDAQVITGLATGGSARVAGIDTPYYLEDQRFSILARTGLRDSASTATHDDTVPTHALIGKATTMQEAVALAQEAFVKQVAKMLQTDPTEVDTSRFLHSYGFDSLVAIEIVNWVLKEIKSIITVFDVLSGIPITALCHRIAAKSAALPKELTSV</sequence>
<dbReference type="PROSITE" id="PS00606">
    <property type="entry name" value="KS3_1"/>
    <property type="match status" value="1"/>
</dbReference>
<dbReference type="EMBL" id="KL647473">
    <property type="protein sequence ID" value="KEY74803.1"/>
    <property type="molecule type" value="Genomic_DNA"/>
</dbReference>
<dbReference type="InterPro" id="IPR009081">
    <property type="entry name" value="PP-bd_ACP"/>
</dbReference>
<dbReference type="Pfam" id="PF23297">
    <property type="entry name" value="ACP_SdgA_C"/>
    <property type="match status" value="1"/>
</dbReference>
<proteinExistence type="predicted"/>
<dbReference type="FunFam" id="3.40.50.720:FF:000209">
    <property type="entry name" value="Polyketide synthase Pks12"/>
    <property type="match status" value="1"/>
</dbReference>
<dbReference type="InterPro" id="IPR006162">
    <property type="entry name" value="Ppantetheine_attach_site"/>
</dbReference>
<dbReference type="InterPro" id="IPR018201">
    <property type="entry name" value="Ketoacyl_synth_AS"/>
</dbReference>
<dbReference type="Pfam" id="PF08240">
    <property type="entry name" value="ADH_N"/>
    <property type="match status" value="1"/>
</dbReference>
<evidence type="ECO:0000313" key="10">
    <source>
        <dbReference type="EMBL" id="KEY74803.1"/>
    </source>
</evidence>
<organism evidence="10 11">
    <name type="scientific">Stachybotrys chartarum (strain CBS 109288 / IBT 7711)</name>
    <name type="common">Toxic black mold</name>
    <name type="synonym">Stilbospora chartarum</name>
    <dbReference type="NCBI Taxonomy" id="1280523"/>
    <lineage>
        <taxon>Eukaryota</taxon>
        <taxon>Fungi</taxon>
        <taxon>Dikarya</taxon>
        <taxon>Ascomycota</taxon>
        <taxon>Pezizomycotina</taxon>
        <taxon>Sordariomycetes</taxon>
        <taxon>Hypocreomycetidae</taxon>
        <taxon>Hypocreales</taxon>
        <taxon>Stachybotryaceae</taxon>
        <taxon>Stachybotrys</taxon>
    </lineage>
</organism>
<dbReference type="GO" id="GO:0006633">
    <property type="term" value="P:fatty acid biosynthetic process"/>
    <property type="evidence" value="ECO:0007669"/>
    <property type="project" value="InterPro"/>
</dbReference>
<dbReference type="Pfam" id="PF00698">
    <property type="entry name" value="Acyl_transf_1"/>
    <property type="match status" value="1"/>
</dbReference>
<dbReference type="PANTHER" id="PTHR43775">
    <property type="entry name" value="FATTY ACID SYNTHASE"/>
    <property type="match status" value="1"/>
</dbReference>
<evidence type="ECO:0000259" key="8">
    <source>
        <dbReference type="PROSITE" id="PS52004"/>
    </source>
</evidence>
<dbReference type="SMART" id="SM00822">
    <property type="entry name" value="PKS_KR"/>
    <property type="match status" value="1"/>
</dbReference>
<dbReference type="GO" id="GO:0004312">
    <property type="term" value="F:fatty acid synthase activity"/>
    <property type="evidence" value="ECO:0007669"/>
    <property type="project" value="TreeGrafter"/>
</dbReference>
<dbReference type="InterPro" id="IPR020841">
    <property type="entry name" value="PKS_Beta-ketoAc_synthase_dom"/>
</dbReference>
<evidence type="ECO:0000256" key="5">
    <source>
        <dbReference type="ARBA" id="ARBA00023268"/>
    </source>
</evidence>
<dbReference type="InterPro" id="IPR049900">
    <property type="entry name" value="PKS_mFAS_DH"/>
</dbReference>
<dbReference type="SMART" id="SM00826">
    <property type="entry name" value="PKS_DH"/>
    <property type="match status" value="1"/>
</dbReference>
<dbReference type="InterPro" id="IPR014030">
    <property type="entry name" value="Ketoacyl_synth_N"/>
</dbReference>
<dbReference type="PROSITE" id="PS52019">
    <property type="entry name" value="PKS_MFAS_DH"/>
    <property type="match status" value="1"/>
</dbReference>
<dbReference type="InterPro" id="IPR032821">
    <property type="entry name" value="PKS_assoc"/>
</dbReference>
<dbReference type="SUPFAM" id="SSF55048">
    <property type="entry name" value="Probable ACP-binding domain of malonyl-CoA ACP transacylase"/>
    <property type="match status" value="1"/>
</dbReference>
<keyword evidence="3" id="KW-0808">Transferase</keyword>
<feature type="region of interest" description="C-terminal hotdog fold" evidence="6">
    <location>
        <begin position="1132"/>
        <end position="1284"/>
    </location>
</feature>
<dbReference type="InterPro" id="IPR020807">
    <property type="entry name" value="PKS_DH"/>
</dbReference>
<feature type="domain" description="Ketosynthase family 3 (KS3)" evidence="8">
    <location>
        <begin position="4"/>
        <end position="428"/>
    </location>
</feature>
<dbReference type="CDD" id="cd05195">
    <property type="entry name" value="enoyl_red"/>
    <property type="match status" value="1"/>
</dbReference>
<dbReference type="Gene3D" id="3.40.50.720">
    <property type="entry name" value="NAD(P)-binding Rossmann-like Domain"/>
    <property type="match status" value="2"/>
</dbReference>
<evidence type="ECO:0000256" key="2">
    <source>
        <dbReference type="ARBA" id="ARBA00022553"/>
    </source>
</evidence>
<dbReference type="GO" id="GO:0004315">
    <property type="term" value="F:3-oxoacyl-[acyl-carrier-protein] synthase activity"/>
    <property type="evidence" value="ECO:0007669"/>
    <property type="project" value="InterPro"/>
</dbReference>
<dbReference type="Pfam" id="PF02801">
    <property type="entry name" value="Ketoacyl-synt_C"/>
    <property type="match status" value="1"/>
</dbReference>
<gene>
    <name evidence="10" type="ORF">S7711_06490</name>
</gene>
<dbReference type="Gene3D" id="3.10.129.110">
    <property type="entry name" value="Polyketide synthase dehydratase"/>
    <property type="match status" value="1"/>
</dbReference>
<protein>
    <submittedName>
        <fullName evidence="10">Uncharacterized protein</fullName>
    </submittedName>
</protein>
<dbReference type="InterPro" id="IPR014043">
    <property type="entry name" value="Acyl_transferase_dom"/>
</dbReference>
<dbReference type="Pfam" id="PF08659">
    <property type="entry name" value="KR"/>
    <property type="match status" value="1"/>
</dbReference>
<dbReference type="SUPFAM" id="SSF52151">
    <property type="entry name" value="FabD/lysophospholipase-like"/>
    <property type="match status" value="1"/>
</dbReference>
<dbReference type="Pfam" id="PF00109">
    <property type="entry name" value="ketoacyl-synt"/>
    <property type="match status" value="1"/>
</dbReference>
<dbReference type="InterPro" id="IPR011032">
    <property type="entry name" value="GroES-like_sf"/>
</dbReference>
<dbReference type="Pfam" id="PF21089">
    <property type="entry name" value="PKS_DH_N"/>
    <property type="match status" value="1"/>
</dbReference>
<dbReference type="InterPro" id="IPR016039">
    <property type="entry name" value="Thiolase-like"/>
</dbReference>
<feature type="active site" description="Proton acceptor; for dehydratase activity" evidence="6">
    <location>
        <position position="1002"/>
    </location>
</feature>
<evidence type="ECO:0000259" key="7">
    <source>
        <dbReference type="PROSITE" id="PS50075"/>
    </source>
</evidence>
<feature type="domain" description="PKS/mFAS DH" evidence="9">
    <location>
        <begin position="970"/>
        <end position="1284"/>
    </location>
</feature>
<evidence type="ECO:0000256" key="6">
    <source>
        <dbReference type="PROSITE-ProRule" id="PRU01363"/>
    </source>
</evidence>
<dbReference type="Proteomes" id="UP000028045">
    <property type="component" value="Unassembled WGS sequence"/>
</dbReference>